<comment type="caution">
    <text evidence="1">The sequence shown here is derived from an EMBL/GenBank/DDBJ whole genome shotgun (WGS) entry which is preliminary data.</text>
</comment>
<reference evidence="2" key="1">
    <citation type="journal article" date="2022" name="Mol. Ecol. Resour.">
        <title>The genomes of chicory, endive, great burdock and yacon provide insights into Asteraceae palaeo-polyploidization history and plant inulin production.</title>
        <authorList>
            <person name="Fan W."/>
            <person name="Wang S."/>
            <person name="Wang H."/>
            <person name="Wang A."/>
            <person name="Jiang F."/>
            <person name="Liu H."/>
            <person name="Zhao H."/>
            <person name="Xu D."/>
            <person name="Zhang Y."/>
        </authorList>
    </citation>
    <scope>NUCLEOTIDE SEQUENCE [LARGE SCALE GENOMIC DNA]</scope>
    <source>
        <strain evidence="2">cv. Punajuju</strain>
    </source>
</reference>
<evidence type="ECO:0000313" key="1">
    <source>
        <dbReference type="EMBL" id="KAI3768038.1"/>
    </source>
</evidence>
<keyword evidence="2" id="KW-1185">Reference proteome</keyword>
<sequence>MCSYPKGGNGSGFRWEMGCGTGGATLPPSLELWVRKICAGNHLPTGIPTVSKSGTLSVETQESCDSSRSKRRECPGDSVILLHVCPVLADWGVVEDPDTATDEESQQKLESVSDYSVRRCVSGDGGEVYR</sequence>
<proteinExistence type="predicted"/>
<organism evidence="1 2">
    <name type="scientific">Cichorium intybus</name>
    <name type="common">Chicory</name>
    <dbReference type="NCBI Taxonomy" id="13427"/>
    <lineage>
        <taxon>Eukaryota</taxon>
        <taxon>Viridiplantae</taxon>
        <taxon>Streptophyta</taxon>
        <taxon>Embryophyta</taxon>
        <taxon>Tracheophyta</taxon>
        <taxon>Spermatophyta</taxon>
        <taxon>Magnoliopsida</taxon>
        <taxon>eudicotyledons</taxon>
        <taxon>Gunneridae</taxon>
        <taxon>Pentapetalae</taxon>
        <taxon>asterids</taxon>
        <taxon>campanulids</taxon>
        <taxon>Asterales</taxon>
        <taxon>Asteraceae</taxon>
        <taxon>Cichorioideae</taxon>
        <taxon>Cichorieae</taxon>
        <taxon>Cichoriinae</taxon>
        <taxon>Cichorium</taxon>
    </lineage>
</organism>
<gene>
    <name evidence="1" type="ORF">L2E82_18469</name>
</gene>
<accession>A0ACB9F9J7</accession>
<protein>
    <submittedName>
        <fullName evidence="1">Uncharacterized protein</fullName>
    </submittedName>
</protein>
<dbReference type="EMBL" id="CM042011">
    <property type="protein sequence ID" value="KAI3768038.1"/>
    <property type="molecule type" value="Genomic_DNA"/>
</dbReference>
<dbReference type="Proteomes" id="UP001055811">
    <property type="component" value="Linkage Group LG03"/>
</dbReference>
<evidence type="ECO:0000313" key="2">
    <source>
        <dbReference type="Proteomes" id="UP001055811"/>
    </source>
</evidence>
<name>A0ACB9F9J7_CICIN</name>
<reference evidence="1 2" key="2">
    <citation type="journal article" date="2022" name="Mol. Ecol. Resour.">
        <title>The genomes of chicory, endive, great burdock and yacon provide insights into Asteraceae paleo-polyploidization history and plant inulin production.</title>
        <authorList>
            <person name="Fan W."/>
            <person name="Wang S."/>
            <person name="Wang H."/>
            <person name="Wang A."/>
            <person name="Jiang F."/>
            <person name="Liu H."/>
            <person name="Zhao H."/>
            <person name="Xu D."/>
            <person name="Zhang Y."/>
        </authorList>
    </citation>
    <scope>NUCLEOTIDE SEQUENCE [LARGE SCALE GENOMIC DNA]</scope>
    <source>
        <strain evidence="2">cv. Punajuju</strain>
        <tissue evidence="1">Leaves</tissue>
    </source>
</reference>